<evidence type="ECO:0000256" key="3">
    <source>
        <dbReference type="ARBA" id="ARBA00023008"/>
    </source>
</evidence>
<keyword evidence="2" id="KW-0479">Metal-binding</keyword>
<evidence type="ECO:0000259" key="8">
    <source>
        <dbReference type="PROSITE" id="PS50857"/>
    </source>
</evidence>
<feature type="transmembrane region" description="Helical" evidence="7">
    <location>
        <begin position="20"/>
        <end position="40"/>
    </location>
</feature>
<evidence type="ECO:0000256" key="1">
    <source>
        <dbReference type="ARBA" id="ARBA00004196"/>
    </source>
</evidence>
<evidence type="ECO:0000256" key="4">
    <source>
        <dbReference type="ARBA" id="ARBA00024688"/>
    </source>
</evidence>
<comment type="subcellular location">
    <subcellularLocation>
        <location evidence="1">Cell envelope</location>
    </subcellularLocation>
</comment>
<gene>
    <name evidence="9" type="primary">coxB</name>
    <name evidence="9" type="ORF">ARMA_0575</name>
    <name evidence="10" type="ORF">SE16_08685</name>
</gene>
<keyword evidence="7" id="KW-0812">Transmembrane</keyword>
<sequence length="173" mass="20093">MIAPPKIWWKPLGRYERRWLLIAFVWCLFLTAMMPLWFYLGRQNVPVTTYRVTPQEFNARVMEFTEQYQVDTLNGIPVVEPPAGGDAYIQARQWQWYPVLKLKKGETYKLHLSSLDVQHGFSIQPLNMNFMVLPGYDYVLTLTPTTSGEYSIVCNEFCGIGHHVMIGKILVSE</sequence>
<evidence type="ECO:0000256" key="6">
    <source>
        <dbReference type="ARBA" id="ARBA00047816"/>
    </source>
</evidence>
<keyword evidence="9" id="KW-0560">Oxidoreductase</keyword>
<dbReference type="InterPro" id="IPR001505">
    <property type="entry name" value="Copper_CuA"/>
</dbReference>
<keyword evidence="7" id="KW-1133">Transmembrane helix</keyword>
<evidence type="ECO:0000313" key="11">
    <source>
        <dbReference type="Proteomes" id="UP000037784"/>
    </source>
</evidence>
<name>A0A0M8K779_9CHLR</name>
<dbReference type="Proteomes" id="UP000037784">
    <property type="component" value="Unassembled WGS sequence"/>
</dbReference>
<dbReference type="GO" id="GO:0016020">
    <property type="term" value="C:membrane"/>
    <property type="evidence" value="ECO:0007669"/>
    <property type="project" value="InterPro"/>
</dbReference>
<evidence type="ECO:0000256" key="7">
    <source>
        <dbReference type="SAM" id="Phobius"/>
    </source>
</evidence>
<dbReference type="GO" id="GO:0016491">
    <property type="term" value="F:oxidoreductase activity"/>
    <property type="evidence" value="ECO:0007669"/>
    <property type="project" value="UniProtKB-KW"/>
</dbReference>
<dbReference type="EMBL" id="BBZA01000033">
    <property type="protein sequence ID" value="GAP62152.1"/>
    <property type="molecule type" value="Genomic_DNA"/>
</dbReference>
<dbReference type="RefSeq" id="WP_054492072.1">
    <property type="nucleotide sequence ID" value="NZ_BBZA01000033.1"/>
</dbReference>
<comment type="function">
    <text evidence="4">Subunits I and II form the functional core of the enzyme complex. Electrons originating in cytochrome c are transferred via heme a and Cu(A) to the binuclear center formed by heme a3 and Cu(B).</text>
</comment>
<dbReference type="PANTHER" id="PTHR42838:SF2">
    <property type="entry name" value="NITROUS-OXIDE REDUCTASE"/>
    <property type="match status" value="1"/>
</dbReference>
<reference evidence="11" key="3">
    <citation type="submission" date="2015-08" db="EMBL/GenBank/DDBJ databases">
        <title>Draft Genome Sequence of a Heterotrophic Facultative Anaerobic Bacterium Ardenticatena maritima Strain 110S.</title>
        <authorList>
            <person name="Kawaichi S."/>
            <person name="Yoshida T."/>
            <person name="Sako Y."/>
            <person name="Nakamura R."/>
        </authorList>
    </citation>
    <scope>NUCLEOTIDE SEQUENCE [LARGE SCALE GENOMIC DNA]</scope>
    <source>
        <strain evidence="11">110S</strain>
    </source>
</reference>
<dbReference type="OrthoDB" id="9773456at2"/>
<dbReference type="PANTHER" id="PTHR42838">
    <property type="entry name" value="CYTOCHROME C OXIDASE SUBUNIT II"/>
    <property type="match status" value="1"/>
</dbReference>
<keyword evidence="7" id="KW-0472">Membrane</keyword>
<proteinExistence type="predicted"/>
<reference evidence="9 11" key="1">
    <citation type="journal article" date="2015" name="Genome Announc.">
        <title>Draft Genome Sequence of a Heterotrophic Facultative Anaerobic Thermophilic Bacterium, Ardenticatena maritima Strain 110ST.</title>
        <authorList>
            <person name="Kawaichi S."/>
            <person name="Yoshida T."/>
            <person name="Sako Y."/>
            <person name="Nakamura R."/>
        </authorList>
    </citation>
    <scope>NUCLEOTIDE SEQUENCE [LARGE SCALE GENOMIC DNA]</scope>
    <source>
        <strain evidence="9 11">110S</strain>
    </source>
</reference>
<dbReference type="InterPro" id="IPR002429">
    <property type="entry name" value="CcO_II-like_C"/>
</dbReference>
<evidence type="ECO:0000256" key="5">
    <source>
        <dbReference type="ARBA" id="ARBA00031399"/>
    </source>
</evidence>
<evidence type="ECO:0000313" key="10">
    <source>
        <dbReference type="EMBL" id="KPL87675.1"/>
    </source>
</evidence>
<dbReference type="Gene3D" id="2.60.40.420">
    <property type="entry name" value="Cupredoxins - blue copper proteins"/>
    <property type="match status" value="1"/>
</dbReference>
<evidence type="ECO:0000256" key="2">
    <source>
        <dbReference type="ARBA" id="ARBA00022723"/>
    </source>
</evidence>
<accession>A0A0M8K779</accession>
<dbReference type="Proteomes" id="UP000050502">
    <property type="component" value="Unassembled WGS sequence"/>
</dbReference>
<keyword evidence="11" id="KW-1185">Reference proteome</keyword>
<comment type="caution">
    <text evidence="9">The sequence shown here is derived from an EMBL/GenBank/DDBJ whole genome shotgun (WGS) entry which is preliminary data.</text>
</comment>
<keyword evidence="3" id="KW-0186">Copper</keyword>
<dbReference type="GO" id="GO:0030313">
    <property type="term" value="C:cell envelope"/>
    <property type="evidence" value="ECO:0007669"/>
    <property type="project" value="UniProtKB-SubCell"/>
</dbReference>
<protein>
    <recommendedName>
        <fullName evidence="5">Cytochrome aa3 subunit 2</fullName>
    </recommendedName>
</protein>
<comment type="catalytic activity">
    <reaction evidence="6">
        <text>4 Fe(II)-[cytochrome c] + O2 + 8 H(+)(in) = 4 Fe(III)-[cytochrome c] + 2 H2O + 4 H(+)(out)</text>
        <dbReference type="Rhea" id="RHEA:11436"/>
        <dbReference type="Rhea" id="RHEA-COMP:10350"/>
        <dbReference type="Rhea" id="RHEA-COMP:14399"/>
        <dbReference type="ChEBI" id="CHEBI:15377"/>
        <dbReference type="ChEBI" id="CHEBI:15378"/>
        <dbReference type="ChEBI" id="CHEBI:15379"/>
        <dbReference type="ChEBI" id="CHEBI:29033"/>
        <dbReference type="ChEBI" id="CHEBI:29034"/>
        <dbReference type="EC" id="7.1.1.9"/>
    </reaction>
</comment>
<dbReference type="CDD" id="cd13917">
    <property type="entry name" value="CuRO_HCO_II_like_4"/>
    <property type="match status" value="1"/>
</dbReference>
<dbReference type="GO" id="GO:0005507">
    <property type="term" value="F:copper ion binding"/>
    <property type="evidence" value="ECO:0007669"/>
    <property type="project" value="InterPro"/>
</dbReference>
<dbReference type="InParanoid" id="A0A0M8K779"/>
<dbReference type="InterPro" id="IPR051403">
    <property type="entry name" value="NosZ/Cyto_c_oxidase_sub2"/>
</dbReference>
<dbReference type="AlphaFoldDB" id="A0A0M8K779"/>
<dbReference type="InterPro" id="IPR008972">
    <property type="entry name" value="Cupredoxin"/>
</dbReference>
<organism evidence="9 11">
    <name type="scientific">Ardenticatena maritima</name>
    <dbReference type="NCBI Taxonomy" id="872965"/>
    <lineage>
        <taxon>Bacteria</taxon>
        <taxon>Bacillati</taxon>
        <taxon>Chloroflexota</taxon>
        <taxon>Ardenticatenia</taxon>
        <taxon>Ardenticatenales</taxon>
        <taxon>Ardenticatenaceae</taxon>
        <taxon>Ardenticatena</taxon>
    </lineage>
</organism>
<dbReference type="GO" id="GO:0004129">
    <property type="term" value="F:cytochrome-c oxidase activity"/>
    <property type="evidence" value="ECO:0007669"/>
    <property type="project" value="UniProtKB-EC"/>
</dbReference>
<feature type="domain" description="Cytochrome oxidase subunit II copper A binding" evidence="8">
    <location>
        <begin position="82"/>
        <end position="173"/>
    </location>
</feature>
<dbReference type="PROSITE" id="PS50857">
    <property type="entry name" value="COX2_CUA"/>
    <property type="match status" value="1"/>
</dbReference>
<evidence type="ECO:0000313" key="12">
    <source>
        <dbReference type="Proteomes" id="UP000050502"/>
    </source>
</evidence>
<dbReference type="EMBL" id="LGKN01000005">
    <property type="protein sequence ID" value="KPL87675.1"/>
    <property type="molecule type" value="Genomic_DNA"/>
</dbReference>
<dbReference type="STRING" id="872965.SE16_08685"/>
<dbReference type="SUPFAM" id="SSF49503">
    <property type="entry name" value="Cupredoxins"/>
    <property type="match status" value="1"/>
</dbReference>
<dbReference type="PROSITE" id="PS00078">
    <property type="entry name" value="COX2"/>
    <property type="match status" value="1"/>
</dbReference>
<reference evidence="10 12" key="2">
    <citation type="submission" date="2015-07" db="EMBL/GenBank/DDBJ databases">
        <title>Whole genome sequence of Ardenticatena maritima DSM 23922.</title>
        <authorList>
            <person name="Hemp J."/>
            <person name="Ward L.M."/>
            <person name="Pace L.A."/>
            <person name="Fischer W.W."/>
        </authorList>
    </citation>
    <scope>NUCLEOTIDE SEQUENCE [LARGE SCALE GENOMIC DNA]</scope>
    <source>
        <strain evidence="10 12">110S</strain>
    </source>
</reference>
<evidence type="ECO:0000313" key="9">
    <source>
        <dbReference type="EMBL" id="GAP62152.1"/>
    </source>
</evidence>